<keyword evidence="4 6" id="KW-1133">Transmembrane helix</keyword>
<evidence type="ECO:0000256" key="1">
    <source>
        <dbReference type="ARBA" id="ARBA00004651"/>
    </source>
</evidence>
<evidence type="ECO:0000256" key="5">
    <source>
        <dbReference type="ARBA" id="ARBA00023136"/>
    </source>
</evidence>
<dbReference type="GO" id="GO:0005886">
    <property type="term" value="C:plasma membrane"/>
    <property type="evidence" value="ECO:0007669"/>
    <property type="project" value="UniProtKB-SubCell"/>
</dbReference>
<feature type="transmembrane region" description="Helical" evidence="6">
    <location>
        <begin position="92"/>
        <end position="113"/>
    </location>
</feature>
<feature type="transmembrane region" description="Helical" evidence="6">
    <location>
        <begin position="119"/>
        <end position="139"/>
    </location>
</feature>
<comment type="caution">
    <text evidence="7">The sequence shown here is derived from an EMBL/GenBank/DDBJ whole genome shotgun (WGS) entry which is preliminary data.</text>
</comment>
<evidence type="ECO:0000256" key="2">
    <source>
        <dbReference type="ARBA" id="ARBA00022475"/>
    </source>
</evidence>
<gene>
    <name evidence="7" type="ORF">SDC9_182392</name>
</gene>
<dbReference type="InterPro" id="IPR051327">
    <property type="entry name" value="MATE_MepA_subfamily"/>
</dbReference>
<evidence type="ECO:0000256" key="6">
    <source>
        <dbReference type="SAM" id="Phobius"/>
    </source>
</evidence>
<comment type="subcellular location">
    <subcellularLocation>
        <location evidence="1">Cell membrane</location>
        <topology evidence="1">Multi-pass membrane protein</topology>
    </subcellularLocation>
</comment>
<organism evidence="7">
    <name type="scientific">bioreactor metagenome</name>
    <dbReference type="NCBI Taxonomy" id="1076179"/>
    <lineage>
        <taxon>unclassified sequences</taxon>
        <taxon>metagenomes</taxon>
        <taxon>ecological metagenomes</taxon>
    </lineage>
</organism>
<dbReference type="EMBL" id="VSSQ01088178">
    <property type="protein sequence ID" value="MPN34898.1"/>
    <property type="molecule type" value="Genomic_DNA"/>
</dbReference>
<dbReference type="PANTHER" id="PTHR43823">
    <property type="entry name" value="SPORULATION PROTEIN YKVU"/>
    <property type="match status" value="1"/>
</dbReference>
<keyword evidence="3 6" id="KW-0812">Transmembrane</keyword>
<dbReference type="InterPro" id="IPR002528">
    <property type="entry name" value="MATE_fam"/>
</dbReference>
<dbReference type="Pfam" id="PF01554">
    <property type="entry name" value="MatE"/>
    <property type="match status" value="1"/>
</dbReference>
<feature type="transmembrane region" description="Helical" evidence="6">
    <location>
        <begin position="23"/>
        <end position="50"/>
    </location>
</feature>
<sequence length="162" mass="17638">MIPIVGFNYGAGKLDRITSVIRFALLVALGIMIPGMVFIFIFPKLVLLLFNPAETAIAAGIPALRIITVSFPFAAINVILSAAFQAVDASFYSLEVSFARQIIIVLPILWILGLIDPALVWWSVPLSEAIGMILALILYRRIYLTKIVGLKNPQDLLGGTIV</sequence>
<reference evidence="7" key="1">
    <citation type="submission" date="2019-08" db="EMBL/GenBank/DDBJ databases">
        <authorList>
            <person name="Kucharzyk K."/>
            <person name="Murdoch R.W."/>
            <person name="Higgins S."/>
            <person name="Loffler F."/>
        </authorList>
    </citation>
    <scope>NUCLEOTIDE SEQUENCE</scope>
</reference>
<dbReference type="AlphaFoldDB" id="A0A645H7E9"/>
<accession>A0A645H7E9</accession>
<dbReference type="GO" id="GO:0015297">
    <property type="term" value="F:antiporter activity"/>
    <property type="evidence" value="ECO:0007669"/>
    <property type="project" value="InterPro"/>
</dbReference>
<keyword evidence="5 6" id="KW-0472">Membrane</keyword>
<dbReference type="PANTHER" id="PTHR43823:SF3">
    <property type="entry name" value="MULTIDRUG EXPORT PROTEIN MEPA"/>
    <property type="match status" value="1"/>
</dbReference>
<name>A0A645H7E9_9ZZZZ</name>
<evidence type="ECO:0000256" key="3">
    <source>
        <dbReference type="ARBA" id="ARBA00022692"/>
    </source>
</evidence>
<proteinExistence type="predicted"/>
<evidence type="ECO:0000313" key="7">
    <source>
        <dbReference type="EMBL" id="MPN34898.1"/>
    </source>
</evidence>
<feature type="transmembrane region" description="Helical" evidence="6">
    <location>
        <begin position="56"/>
        <end position="80"/>
    </location>
</feature>
<dbReference type="GO" id="GO:0042910">
    <property type="term" value="F:xenobiotic transmembrane transporter activity"/>
    <property type="evidence" value="ECO:0007669"/>
    <property type="project" value="InterPro"/>
</dbReference>
<protein>
    <recommendedName>
        <fullName evidence="8">Multidrug export protein MepA</fullName>
    </recommendedName>
</protein>
<evidence type="ECO:0000256" key="4">
    <source>
        <dbReference type="ARBA" id="ARBA00022989"/>
    </source>
</evidence>
<keyword evidence="2" id="KW-1003">Cell membrane</keyword>
<evidence type="ECO:0008006" key="8">
    <source>
        <dbReference type="Google" id="ProtNLM"/>
    </source>
</evidence>